<gene>
    <name evidence="4" type="primary">fadR_2</name>
    <name evidence="4" type="ORF">OCH7691_01994</name>
</gene>
<dbReference type="PROSITE" id="PS50977">
    <property type="entry name" value="HTH_TETR_2"/>
    <property type="match status" value="1"/>
</dbReference>
<dbReference type="SUPFAM" id="SSF46689">
    <property type="entry name" value="Homeodomain-like"/>
    <property type="match status" value="1"/>
</dbReference>
<dbReference type="PANTHER" id="PTHR30055">
    <property type="entry name" value="HTH-TYPE TRANSCRIPTIONAL REGULATOR RUTR"/>
    <property type="match status" value="1"/>
</dbReference>
<dbReference type="Pfam" id="PF17932">
    <property type="entry name" value="TetR_C_24"/>
    <property type="match status" value="1"/>
</dbReference>
<sequence length="217" mass="23891">MAGIEAAARSTFAEKGFDEASMAEIATRAGISEAAIYKYFDGKRHLLLTVLESWYRDMVADNRAKVAGVEGTRARIQVMIWQHLRTIRENPDLCRLFYGEVRSQPGYRQSELYELNRQVTGLMVGILNDGIEAGDLRDDIPVRLIRDVVFGGIEHHVAGFLAGRGELDCDAIATTLTSLVVDGIGAVRSPDAADGAVARLERIATRFETLLGPKVKR</sequence>
<dbReference type="InterPro" id="IPR009057">
    <property type="entry name" value="Homeodomain-like_sf"/>
</dbReference>
<evidence type="ECO:0000256" key="1">
    <source>
        <dbReference type="ARBA" id="ARBA00023125"/>
    </source>
</evidence>
<dbReference type="GO" id="GO:0000976">
    <property type="term" value="F:transcription cis-regulatory region binding"/>
    <property type="evidence" value="ECO:0007669"/>
    <property type="project" value="TreeGrafter"/>
</dbReference>
<dbReference type="AlphaFoldDB" id="A0A1Y5SRF7"/>
<dbReference type="InterPro" id="IPR001647">
    <property type="entry name" value="HTH_TetR"/>
</dbReference>
<dbReference type="RefSeq" id="WP_085883202.1">
    <property type="nucleotide sequence ID" value="NZ_FWFR01000001.1"/>
</dbReference>
<proteinExistence type="predicted"/>
<dbReference type="Pfam" id="PF00440">
    <property type="entry name" value="TetR_N"/>
    <property type="match status" value="1"/>
</dbReference>
<dbReference type="InParanoid" id="A0A1Y5SRF7"/>
<dbReference type="Gene3D" id="1.10.357.10">
    <property type="entry name" value="Tetracycline Repressor, domain 2"/>
    <property type="match status" value="1"/>
</dbReference>
<keyword evidence="1 2" id="KW-0238">DNA-binding</keyword>
<dbReference type="InterPro" id="IPR041490">
    <property type="entry name" value="KstR2_TetR_C"/>
</dbReference>
<accession>A0A1Y5SRF7</accession>
<evidence type="ECO:0000313" key="4">
    <source>
        <dbReference type="EMBL" id="SLN46583.1"/>
    </source>
</evidence>
<evidence type="ECO:0000259" key="3">
    <source>
        <dbReference type="PROSITE" id="PS50977"/>
    </source>
</evidence>
<reference evidence="4 5" key="1">
    <citation type="submission" date="2017-03" db="EMBL/GenBank/DDBJ databases">
        <authorList>
            <person name="Afonso C.L."/>
            <person name="Miller P.J."/>
            <person name="Scott M.A."/>
            <person name="Spackman E."/>
            <person name="Goraichik I."/>
            <person name="Dimitrov K.M."/>
            <person name="Suarez D.L."/>
            <person name="Swayne D.E."/>
        </authorList>
    </citation>
    <scope>NUCLEOTIDE SEQUENCE [LARGE SCALE GENOMIC DNA]</scope>
    <source>
        <strain evidence="4 5">CECT 7691</strain>
    </source>
</reference>
<dbReference type="Proteomes" id="UP000193200">
    <property type="component" value="Unassembled WGS sequence"/>
</dbReference>
<protein>
    <submittedName>
        <fullName evidence="4">Fatty acid metabolism regulator protein</fullName>
    </submittedName>
</protein>
<dbReference type="InterPro" id="IPR050109">
    <property type="entry name" value="HTH-type_TetR-like_transc_reg"/>
</dbReference>
<evidence type="ECO:0000256" key="2">
    <source>
        <dbReference type="PROSITE-ProRule" id="PRU00335"/>
    </source>
</evidence>
<dbReference type="InterPro" id="IPR023772">
    <property type="entry name" value="DNA-bd_HTH_TetR-type_CS"/>
</dbReference>
<keyword evidence="5" id="KW-1185">Reference proteome</keyword>
<organism evidence="4 5">
    <name type="scientific">Oceanibacterium hippocampi</name>
    <dbReference type="NCBI Taxonomy" id="745714"/>
    <lineage>
        <taxon>Bacteria</taxon>
        <taxon>Pseudomonadati</taxon>
        <taxon>Pseudomonadota</taxon>
        <taxon>Alphaproteobacteria</taxon>
        <taxon>Sneathiellales</taxon>
        <taxon>Sneathiellaceae</taxon>
        <taxon>Oceanibacterium</taxon>
    </lineage>
</organism>
<dbReference type="GO" id="GO:0003700">
    <property type="term" value="F:DNA-binding transcription factor activity"/>
    <property type="evidence" value="ECO:0007669"/>
    <property type="project" value="TreeGrafter"/>
</dbReference>
<feature type="domain" description="HTH tetR-type" evidence="3">
    <location>
        <begin position="1"/>
        <end position="58"/>
    </location>
</feature>
<dbReference type="PROSITE" id="PS01081">
    <property type="entry name" value="HTH_TETR_1"/>
    <property type="match status" value="1"/>
</dbReference>
<dbReference type="Gene3D" id="1.10.10.60">
    <property type="entry name" value="Homeodomain-like"/>
    <property type="match status" value="1"/>
</dbReference>
<name>A0A1Y5SRF7_9PROT</name>
<dbReference type="InterPro" id="IPR036271">
    <property type="entry name" value="Tet_transcr_reg_TetR-rel_C_sf"/>
</dbReference>
<feature type="DNA-binding region" description="H-T-H motif" evidence="2">
    <location>
        <begin position="21"/>
        <end position="40"/>
    </location>
</feature>
<dbReference type="OrthoDB" id="7185252at2"/>
<dbReference type="PANTHER" id="PTHR30055:SF226">
    <property type="entry name" value="HTH-TYPE TRANSCRIPTIONAL REGULATOR PKSA"/>
    <property type="match status" value="1"/>
</dbReference>
<dbReference type="SUPFAM" id="SSF48498">
    <property type="entry name" value="Tetracyclin repressor-like, C-terminal domain"/>
    <property type="match status" value="1"/>
</dbReference>
<dbReference type="PRINTS" id="PR00455">
    <property type="entry name" value="HTHTETR"/>
</dbReference>
<evidence type="ECO:0000313" key="5">
    <source>
        <dbReference type="Proteomes" id="UP000193200"/>
    </source>
</evidence>
<dbReference type="EMBL" id="FWFR01000001">
    <property type="protein sequence ID" value="SLN46583.1"/>
    <property type="molecule type" value="Genomic_DNA"/>
</dbReference>